<feature type="compositionally biased region" description="Polar residues" evidence="6">
    <location>
        <begin position="331"/>
        <end position="347"/>
    </location>
</feature>
<evidence type="ECO:0000259" key="7">
    <source>
        <dbReference type="PROSITE" id="PS50066"/>
    </source>
</evidence>
<name>A0A5J5BBH5_9ASTE</name>
<evidence type="ECO:0000313" key="8">
    <source>
        <dbReference type="EMBL" id="KAA8538571.1"/>
    </source>
</evidence>
<accession>A0A5J5BBH5</accession>
<dbReference type="Proteomes" id="UP000325577">
    <property type="component" value="Linkage Group LG15"/>
</dbReference>
<dbReference type="GO" id="GO:0005634">
    <property type="term" value="C:nucleus"/>
    <property type="evidence" value="ECO:0007669"/>
    <property type="project" value="UniProtKB-SubCell"/>
</dbReference>
<protein>
    <recommendedName>
        <fullName evidence="7">MADS-box domain-containing protein</fullName>
    </recommendedName>
</protein>
<dbReference type="GO" id="GO:0003677">
    <property type="term" value="F:DNA binding"/>
    <property type="evidence" value="ECO:0007669"/>
    <property type="project" value="UniProtKB-KW"/>
</dbReference>
<feature type="region of interest" description="Disordered" evidence="6">
    <location>
        <begin position="311"/>
        <end position="352"/>
    </location>
</feature>
<dbReference type="InterPro" id="IPR036879">
    <property type="entry name" value="TF_MADSbox_sf"/>
</dbReference>
<evidence type="ECO:0000256" key="6">
    <source>
        <dbReference type="SAM" id="MobiDB-lite"/>
    </source>
</evidence>
<gene>
    <name evidence="8" type="ORF">F0562_028235</name>
</gene>
<comment type="subcellular location">
    <subcellularLocation>
        <location evidence="1">Nucleus</location>
    </subcellularLocation>
</comment>
<organism evidence="8 9">
    <name type="scientific">Nyssa sinensis</name>
    <dbReference type="NCBI Taxonomy" id="561372"/>
    <lineage>
        <taxon>Eukaryota</taxon>
        <taxon>Viridiplantae</taxon>
        <taxon>Streptophyta</taxon>
        <taxon>Embryophyta</taxon>
        <taxon>Tracheophyta</taxon>
        <taxon>Spermatophyta</taxon>
        <taxon>Magnoliopsida</taxon>
        <taxon>eudicotyledons</taxon>
        <taxon>Gunneridae</taxon>
        <taxon>Pentapetalae</taxon>
        <taxon>asterids</taxon>
        <taxon>Cornales</taxon>
        <taxon>Nyssaceae</taxon>
        <taxon>Nyssa</taxon>
    </lineage>
</organism>
<dbReference type="PROSITE" id="PS50066">
    <property type="entry name" value="MADS_BOX_2"/>
    <property type="match status" value="1"/>
</dbReference>
<keyword evidence="4" id="KW-0804">Transcription</keyword>
<keyword evidence="3" id="KW-0238">DNA-binding</keyword>
<reference evidence="8 9" key="1">
    <citation type="submission" date="2019-09" db="EMBL/GenBank/DDBJ databases">
        <title>A chromosome-level genome assembly of the Chinese tupelo Nyssa sinensis.</title>
        <authorList>
            <person name="Yang X."/>
            <person name="Kang M."/>
            <person name="Yang Y."/>
            <person name="Xiong H."/>
            <person name="Wang M."/>
            <person name="Zhang Z."/>
            <person name="Wang Z."/>
            <person name="Wu H."/>
            <person name="Ma T."/>
            <person name="Liu J."/>
            <person name="Xi Z."/>
        </authorList>
    </citation>
    <scope>NUCLEOTIDE SEQUENCE [LARGE SCALE GENOMIC DNA]</scope>
    <source>
        <strain evidence="8">J267</strain>
        <tissue evidence="8">Leaf</tissue>
    </source>
</reference>
<dbReference type="AlphaFoldDB" id="A0A5J5BBH5"/>
<dbReference type="OrthoDB" id="1306420at2759"/>
<feature type="compositionally biased region" description="Polar residues" evidence="6">
    <location>
        <begin position="129"/>
        <end position="147"/>
    </location>
</feature>
<dbReference type="InterPro" id="IPR002100">
    <property type="entry name" value="TF_MADSbox"/>
</dbReference>
<evidence type="ECO:0000256" key="4">
    <source>
        <dbReference type="ARBA" id="ARBA00023163"/>
    </source>
</evidence>
<evidence type="ECO:0000313" key="9">
    <source>
        <dbReference type="Proteomes" id="UP000325577"/>
    </source>
</evidence>
<feature type="region of interest" description="Disordered" evidence="6">
    <location>
        <begin position="128"/>
        <end position="148"/>
    </location>
</feature>
<evidence type="ECO:0000256" key="3">
    <source>
        <dbReference type="ARBA" id="ARBA00023125"/>
    </source>
</evidence>
<dbReference type="SMART" id="SM00432">
    <property type="entry name" value="MADS"/>
    <property type="match status" value="1"/>
</dbReference>
<keyword evidence="2" id="KW-0805">Transcription regulation</keyword>
<keyword evidence="5" id="KW-0539">Nucleus</keyword>
<dbReference type="EMBL" id="CM018038">
    <property type="protein sequence ID" value="KAA8538571.1"/>
    <property type="molecule type" value="Genomic_DNA"/>
</dbReference>
<dbReference type="GO" id="GO:0046983">
    <property type="term" value="F:protein dimerization activity"/>
    <property type="evidence" value="ECO:0007669"/>
    <property type="project" value="InterPro"/>
</dbReference>
<feature type="compositionally biased region" description="Polar residues" evidence="6">
    <location>
        <begin position="189"/>
        <end position="200"/>
    </location>
</feature>
<dbReference type="Gene3D" id="3.40.1810.10">
    <property type="entry name" value="Transcription factor, MADS-box"/>
    <property type="match status" value="1"/>
</dbReference>
<evidence type="ECO:0000256" key="5">
    <source>
        <dbReference type="ARBA" id="ARBA00023242"/>
    </source>
</evidence>
<feature type="domain" description="MADS-box" evidence="7">
    <location>
        <begin position="11"/>
        <end position="42"/>
    </location>
</feature>
<dbReference type="SUPFAM" id="SSF55455">
    <property type="entry name" value="SRF-like"/>
    <property type="match status" value="1"/>
</dbReference>
<proteinExistence type="predicted"/>
<feature type="region of interest" description="Disordered" evidence="6">
    <location>
        <begin position="189"/>
        <end position="215"/>
    </location>
</feature>
<evidence type="ECO:0000256" key="2">
    <source>
        <dbReference type="ARBA" id="ARBA00023015"/>
    </source>
</evidence>
<dbReference type="Pfam" id="PF00319">
    <property type="entry name" value="SRF-TF"/>
    <property type="match status" value="1"/>
</dbReference>
<sequence length="670" mass="75819">MRMDSWTKRKFLNRSRGLKKKTLELATLCDVDAAIIIFDRQGNQPKTWPEDPNEVGRILQRYKDGGGQNKKRRKIDDDQEVLDTTATYTTDTVESLCTGELQILLAKLDSKLSVVNAKIQELISKEDQNTPSLGQTPDESCASTVSYDHSPPLLPNIANLSQLYPQPCQKPTDHSPPLLPAIANISQFYPQPCQQPNDTNQSRDEPVLYPQPLMNSPVPRECLNGEADKTPLCQGTLLDIGTSSTSTDDFPELPDIVDLWHFLMDEDDKTVFFQESANQSYHSLFDSQLWQQPNDHSPPLLSDIANLSQLYPQPCQKPTDHSPPPLPDIANLSQFYPQPCQRPNDTNQSHDEPVLYPQPLMNNSPVPQDLNGEEDKTPLCQGTVLLDIGTSSTSTNDFPELPVVDLSHFLMDENDTTVFFQESANQSYHSLFDSQLWQQSNDAYLSHDLVFNPLQTQFFENLWQFSMDDTNTALAAFRPPPHKSRSSTQKFCKYCHLFDHVLLDCPTRSVSSSSHTRHLIRPLLNFSRLVVGVEASAGSCSVSARNLWLEKETRKAKTPNARAAFSILRQHQCPKFGFAVKQPPWVGKGEKCLKHTTVLEGWRDVDLCKVNVTQCQCDVDIRTSLPFNKKARMSFHDGGKQQTHYQEWSQSDLQCIVASMELELKREMRN</sequence>
<keyword evidence="9" id="KW-1185">Reference proteome</keyword>
<evidence type="ECO:0000256" key="1">
    <source>
        <dbReference type="ARBA" id="ARBA00004123"/>
    </source>
</evidence>